<feature type="transmembrane region" description="Helical" evidence="1">
    <location>
        <begin position="171"/>
        <end position="191"/>
    </location>
</feature>
<proteinExistence type="predicted"/>
<dbReference type="AlphaFoldDB" id="A0A1A8X706"/>
<keyword evidence="1" id="KW-0812">Transmembrane</keyword>
<dbReference type="EMBL" id="FLQW01006393">
    <property type="protein sequence ID" value="SBT00401.1"/>
    <property type="molecule type" value="Genomic_DNA"/>
</dbReference>
<reference evidence="3" key="1">
    <citation type="submission" date="2016-05" db="EMBL/GenBank/DDBJ databases">
        <authorList>
            <person name="Naeem Raeece"/>
        </authorList>
    </citation>
    <scope>NUCLEOTIDE SEQUENCE [LARGE SCALE GENOMIC DNA]</scope>
</reference>
<dbReference type="Pfam" id="PF12420">
    <property type="entry name" value="DUF3671"/>
    <property type="match status" value="1"/>
</dbReference>
<evidence type="ECO:0000256" key="1">
    <source>
        <dbReference type="SAM" id="Phobius"/>
    </source>
</evidence>
<dbReference type="InterPro" id="IPR022139">
    <property type="entry name" value="Fam-L/Fam-M-like_plasmodium"/>
</dbReference>
<name>A0A1A8X706_PLAMA</name>
<dbReference type="Proteomes" id="UP000078597">
    <property type="component" value="Unassembled WGS sequence"/>
</dbReference>
<evidence type="ECO:0000313" key="3">
    <source>
        <dbReference type="Proteomes" id="UP000078597"/>
    </source>
</evidence>
<organism evidence="2 3">
    <name type="scientific">Plasmodium malariae</name>
    <dbReference type="NCBI Taxonomy" id="5858"/>
    <lineage>
        <taxon>Eukaryota</taxon>
        <taxon>Sar</taxon>
        <taxon>Alveolata</taxon>
        <taxon>Apicomplexa</taxon>
        <taxon>Aconoidasida</taxon>
        <taxon>Haemosporida</taxon>
        <taxon>Plasmodiidae</taxon>
        <taxon>Plasmodium</taxon>
        <taxon>Plasmodium (Plasmodium)</taxon>
    </lineage>
</organism>
<keyword evidence="1" id="KW-0472">Membrane</keyword>
<gene>
    <name evidence="2" type="ORF">PMALA_075720</name>
</gene>
<protein>
    <submittedName>
        <fullName evidence="2">Uncharacterized protein</fullName>
    </submittedName>
</protein>
<feature type="transmembrane region" description="Helical" evidence="1">
    <location>
        <begin position="131"/>
        <end position="151"/>
    </location>
</feature>
<sequence length="227" mass="26581">MKSNFNKYVCEKLDIDGKLGIITYRLLAKYKQGRRSNTVWIKENISSKVKCDKKDRYNEKTTKGKNIQTDKCSLNCGEDYKIPKSIKPCMYKGRNLYGEKRVFDKILYKNTVRDVTKDDFKFLRERIKVKLFGIFILGSFQILVGIILLVLGNLGYLEVIDKVLLISNNRFLSGLVFIMFTLIVGAVMFYLHRIFEKYLKALEKKSDLHNTMYPSLHIVVKYNKEDL</sequence>
<dbReference type="VEuPathDB" id="PlasmoDB:PmUG01_01034500"/>
<accession>A0A1A8X706</accession>
<keyword evidence="1" id="KW-1133">Transmembrane helix</keyword>
<evidence type="ECO:0000313" key="2">
    <source>
        <dbReference type="EMBL" id="SBT00401.1"/>
    </source>
</evidence>